<evidence type="ECO:0000313" key="2">
    <source>
        <dbReference type="EMBL" id="OPX55504.1"/>
    </source>
</evidence>
<dbReference type="SUPFAM" id="SSF50475">
    <property type="entry name" value="FMN-binding split barrel"/>
    <property type="match status" value="1"/>
</dbReference>
<dbReference type="OrthoDB" id="116031at2"/>
<evidence type="ECO:0000256" key="1">
    <source>
        <dbReference type="SAM" id="MobiDB-lite"/>
    </source>
</evidence>
<dbReference type="PANTHER" id="PTHR34071:SF2">
    <property type="entry name" value="FLAVIN-NUCLEOTIDE-BINDING PROTEIN"/>
    <property type="match status" value="1"/>
</dbReference>
<accession>A0A1T4Q3S2</accession>
<dbReference type="PANTHER" id="PTHR34071">
    <property type="entry name" value="5-NITROIMIDAZOLE ANTIBIOTICS RESISTANCE PROTEIN, NIMA-FAMILY-RELATED PROTEIN-RELATED"/>
    <property type="match status" value="1"/>
</dbReference>
<dbReference type="EMBL" id="MTSM01000009">
    <property type="protein sequence ID" value="OPX55504.1"/>
    <property type="molecule type" value="Genomic_DNA"/>
</dbReference>
<dbReference type="RefSeq" id="WP_078745347.1">
    <property type="nucleotide sequence ID" value="NZ_FUXG01000010.1"/>
</dbReference>
<gene>
    <name evidence="2" type="ORF">BTE48_08960</name>
</gene>
<dbReference type="Proteomes" id="UP000191418">
    <property type="component" value="Unassembled WGS sequence"/>
</dbReference>
<dbReference type="Gene3D" id="2.30.110.10">
    <property type="entry name" value="Electron Transport, Fmn-binding Protein, Chain A"/>
    <property type="match status" value="1"/>
</dbReference>
<proteinExistence type="predicted"/>
<dbReference type="AlphaFoldDB" id="A0A1T4Q3S2"/>
<protein>
    <submittedName>
        <fullName evidence="2">Flavin-nucleotide-binding protein</fullName>
    </submittedName>
</protein>
<dbReference type="InterPro" id="IPR024747">
    <property type="entry name" value="Pyridox_Oxase-rel"/>
</dbReference>
<feature type="region of interest" description="Disordered" evidence="1">
    <location>
        <begin position="194"/>
        <end position="215"/>
    </location>
</feature>
<organism evidence="2 3">
    <name type="scientific">Oceanospirillum multiglobuliferum</name>
    <dbReference type="NCBI Taxonomy" id="64969"/>
    <lineage>
        <taxon>Bacteria</taxon>
        <taxon>Pseudomonadati</taxon>
        <taxon>Pseudomonadota</taxon>
        <taxon>Gammaproteobacteria</taxon>
        <taxon>Oceanospirillales</taxon>
        <taxon>Oceanospirillaceae</taxon>
        <taxon>Oceanospirillum</taxon>
    </lineage>
</organism>
<dbReference type="Pfam" id="PF12900">
    <property type="entry name" value="Pyridox_ox_2"/>
    <property type="match status" value="1"/>
</dbReference>
<reference evidence="2 3" key="1">
    <citation type="submission" date="2017-01" db="EMBL/GenBank/DDBJ databases">
        <title>Genome Sequencing of a Marine Spirillum, Oceanospirillum multiglobuliferum ATCC 33336, from Japan.</title>
        <authorList>
            <person name="Carney J.G."/>
            <person name="Trachtenberg A.M."/>
            <person name="Rheaume B.A."/>
            <person name="Linnane J.D."/>
            <person name="Pitts N.L."/>
            <person name="Mykles D.L."/>
            <person name="Maclea K.S."/>
        </authorList>
    </citation>
    <scope>NUCLEOTIDE SEQUENCE [LARGE SCALE GENOMIC DNA]</scope>
    <source>
        <strain evidence="2 3">ATCC 33336</strain>
    </source>
</reference>
<dbReference type="InterPro" id="IPR012349">
    <property type="entry name" value="Split_barrel_FMN-bd"/>
</dbReference>
<dbReference type="STRING" id="64969.SAMN02745127_01748"/>
<sequence length="215" mass="24475">MSQSLESPLSHVRRGPKRASYDAELIHQIIDSALLCHIAQQKEGQCFVVPTCHWRDGDYFYWHGHAKARNVHGSAQAQQKVCISICQLDGLVLARSAFHHSVNYRSVCLFGVPEAVTDFDEKARHFKIFLDKVCPERWESLRPITDDEIKNTGLVRIKIEEASAKLRAEPPVDDAADYDWPVWAGVIPLEQKWGKAQQDPKQTEPYAEPEQLFAL</sequence>
<keyword evidence="3" id="KW-1185">Reference proteome</keyword>
<evidence type="ECO:0000313" key="3">
    <source>
        <dbReference type="Proteomes" id="UP000191418"/>
    </source>
</evidence>
<name>A0A1T4Q3S2_9GAMM</name>
<comment type="caution">
    <text evidence="2">The sequence shown here is derived from an EMBL/GenBank/DDBJ whole genome shotgun (WGS) entry which is preliminary data.</text>
</comment>